<keyword evidence="3" id="KW-1185">Reference proteome</keyword>
<evidence type="ECO:0000256" key="1">
    <source>
        <dbReference type="SAM" id="SignalP"/>
    </source>
</evidence>
<gene>
    <name evidence="2" type="ORF">GGR22_002665</name>
</gene>
<evidence type="ECO:0008006" key="4">
    <source>
        <dbReference type="Google" id="ProtNLM"/>
    </source>
</evidence>
<keyword evidence="1" id="KW-0732">Signal</keyword>
<evidence type="ECO:0000313" key="2">
    <source>
        <dbReference type="EMBL" id="MBA9074492.1"/>
    </source>
</evidence>
<dbReference type="EMBL" id="JACJIS010000003">
    <property type="protein sequence ID" value="MBA9074492.1"/>
    <property type="molecule type" value="Genomic_DNA"/>
</dbReference>
<reference evidence="2 3" key="1">
    <citation type="submission" date="2020-08" db="EMBL/GenBank/DDBJ databases">
        <title>Genomic Encyclopedia of Type Strains, Phase IV (KMG-IV): sequencing the most valuable type-strain genomes for metagenomic binning, comparative biology and taxonomic classification.</title>
        <authorList>
            <person name="Goeker M."/>
        </authorList>
    </citation>
    <scope>NUCLEOTIDE SEQUENCE [LARGE SCALE GENOMIC DNA]</scope>
    <source>
        <strain evidence="2 3">DSM 100397</strain>
    </source>
</reference>
<protein>
    <recommendedName>
        <fullName evidence="4">Ig-like domain repeat protein</fullName>
    </recommendedName>
</protein>
<organism evidence="2 3">
    <name type="scientific">Flavobacterium gossypii</name>
    <dbReference type="NCBI Taxonomy" id="1646119"/>
    <lineage>
        <taxon>Bacteria</taxon>
        <taxon>Pseudomonadati</taxon>
        <taxon>Bacteroidota</taxon>
        <taxon>Flavobacteriia</taxon>
        <taxon>Flavobacteriales</taxon>
        <taxon>Flavobacteriaceae</taxon>
        <taxon>Flavobacterium</taxon>
    </lineage>
</organism>
<feature type="non-terminal residue" evidence="2">
    <location>
        <position position="585"/>
    </location>
</feature>
<sequence>MKKFLIIGLLVIFSNYVSAQEPNDCVNAITVCGNGNFTSNAEGIGNTQEVSGCGGLEHNSIWLKINIVQSGTLGFNLKPLDTDINVDYDFWVFGPNRPCSNLGSPIRCATTNPGEAGLTSNHTGMYGSTTATQAGPGASGNGYVRWLNVVAGQSYYIAIDRPEGDGGFELEWIGSAMLNGGAFPTPPQANAIGERRTCSITPNVGIFDLNTYRDLINPDRTNNTITFHTTLANAIDKILPLPDIISNTSNPQQIFARVTNNASQCYSITDFSLRVYPVPNATITASPSSACLGQEVTFTINGIPNAVIDYRINAGTVQSVTLDASGTYIFSGPLTATTTYTLVEGRIVGSDNTVICSQSLSNGATVTENVITAQITTSDTPICEGMGMTIDVQGTPGAIVTYTDPSGTQQTLTLDAAGAGTIAIAASLAPGTYTYTLVKASTASTPPCEQNVSDSVTITVVPLPTATITRIDAQVCLGSQSRIRINGQPLAHVDYTLNGTPQPQIQIDATGEYILLETLPAAGTYDYELVRVISDAAPFCTQPLSETITVTVIAAPSATISTASPVICEGGSATVDFSGTLDADV</sequence>
<accession>A0ABR6DS09</accession>
<feature type="chain" id="PRO_5045640031" description="Ig-like domain repeat protein" evidence="1">
    <location>
        <begin position="20"/>
        <end position="585"/>
    </location>
</feature>
<evidence type="ECO:0000313" key="3">
    <source>
        <dbReference type="Proteomes" id="UP000555003"/>
    </source>
</evidence>
<name>A0ABR6DS09_9FLAO</name>
<dbReference type="Proteomes" id="UP000555003">
    <property type="component" value="Unassembled WGS sequence"/>
</dbReference>
<proteinExistence type="predicted"/>
<comment type="caution">
    <text evidence="2">The sequence shown here is derived from an EMBL/GenBank/DDBJ whole genome shotgun (WGS) entry which is preliminary data.</text>
</comment>
<feature type="signal peptide" evidence="1">
    <location>
        <begin position="1"/>
        <end position="19"/>
    </location>
</feature>